<keyword evidence="1" id="KW-0812">Transmembrane</keyword>
<accession>A0A2W5TYY5</accession>
<keyword evidence="1" id="KW-1133">Transmembrane helix</keyword>
<feature type="transmembrane region" description="Helical" evidence="1">
    <location>
        <begin position="31"/>
        <end position="52"/>
    </location>
</feature>
<reference evidence="2 3" key="1">
    <citation type="submission" date="2017-08" db="EMBL/GenBank/DDBJ databases">
        <title>Infants hospitalized years apart are colonized by the same room-sourced microbial strains.</title>
        <authorList>
            <person name="Brooks B."/>
            <person name="Olm M.R."/>
            <person name="Firek B.A."/>
            <person name="Baker R."/>
            <person name="Thomas B.C."/>
            <person name="Morowitz M.J."/>
            <person name="Banfield J.F."/>
        </authorList>
    </citation>
    <scope>NUCLEOTIDE SEQUENCE [LARGE SCALE GENOMIC DNA]</scope>
    <source>
        <strain evidence="2">S2_003_000_R2_14</strain>
    </source>
</reference>
<keyword evidence="1" id="KW-0472">Membrane</keyword>
<proteinExistence type="predicted"/>
<gene>
    <name evidence="2" type="ORF">DI536_04120</name>
</gene>
<dbReference type="Gene3D" id="1.10.10.10">
    <property type="entry name" value="Winged helix-like DNA-binding domain superfamily/Winged helix DNA-binding domain"/>
    <property type="match status" value="1"/>
</dbReference>
<protein>
    <submittedName>
        <fullName evidence="2">Uncharacterized protein</fullName>
    </submittedName>
</protein>
<dbReference type="EMBL" id="QFQP01000002">
    <property type="protein sequence ID" value="PZR17506.1"/>
    <property type="molecule type" value="Genomic_DNA"/>
</dbReference>
<dbReference type="InterPro" id="IPR036390">
    <property type="entry name" value="WH_DNA-bd_sf"/>
</dbReference>
<dbReference type="AlphaFoldDB" id="A0A2W5TYY5"/>
<name>A0A2W5TYY5_9BACT</name>
<sequence>MKVARGERQEQVLKLVREWESEKRIWTNNDLAIAVGISSAQVSALLAALVAAGKLTRQPALVLTESAVTSNEAA</sequence>
<dbReference type="InterPro" id="IPR036388">
    <property type="entry name" value="WH-like_DNA-bd_sf"/>
</dbReference>
<evidence type="ECO:0000256" key="1">
    <source>
        <dbReference type="SAM" id="Phobius"/>
    </source>
</evidence>
<evidence type="ECO:0000313" key="2">
    <source>
        <dbReference type="EMBL" id="PZR17506.1"/>
    </source>
</evidence>
<dbReference type="SUPFAM" id="SSF46785">
    <property type="entry name" value="Winged helix' DNA-binding domain"/>
    <property type="match status" value="1"/>
</dbReference>
<dbReference type="Proteomes" id="UP000249061">
    <property type="component" value="Unassembled WGS sequence"/>
</dbReference>
<organism evidence="2 3">
    <name type="scientific">Archangium gephyra</name>
    <dbReference type="NCBI Taxonomy" id="48"/>
    <lineage>
        <taxon>Bacteria</taxon>
        <taxon>Pseudomonadati</taxon>
        <taxon>Myxococcota</taxon>
        <taxon>Myxococcia</taxon>
        <taxon>Myxococcales</taxon>
        <taxon>Cystobacterineae</taxon>
        <taxon>Archangiaceae</taxon>
        <taxon>Archangium</taxon>
    </lineage>
</organism>
<comment type="caution">
    <text evidence="2">The sequence shown here is derived from an EMBL/GenBank/DDBJ whole genome shotgun (WGS) entry which is preliminary data.</text>
</comment>
<evidence type="ECO:0000313" key="3">
    <source>
        <dbReference type="Proteomes" id="UP000249061"/>
    </source>
</evidence>